<organism evidence="4 5">
    <name type="scientific">Terracoccus luteus</name>
    <dbReference type="NCBI Taxonomy" id="53356"/>
    <lineage>
        <taxon>Bacteria</taxon>
        <taxon>Bacillati</taxon>
        <taxon>Actinomycetota</taxon>
        <taxon>Actinomycetes</taxon>
        <taxon>Micrococcales</taxon>
        <taxon>Intrasporangiaceae</taxon>
        <taxon>Terracoccus</taxon>
    </lineage>
</organism>
<dbReference type="Pfam" id="PF13519">
    <property type="entry name" value="VWA_2"/>
    <property type="match status" value="1"/>
</dbReference>
<protein>
    <submittedName>
        <fullName evidence="4">Ca-activated chloride channel family protein</fullName>
    </submittedName>
</protein>
<dbReference type="Proteomes" id="UP000590811">
    <property type="component" value="Unassembled WGS sequence"/>
</dbReference>
<evidence type="ECO:0000256" key="1">
    <source>
        <dbReference type="SAM" id="MobiDB-lite"/>
    </source>
</evidence>
<sequence>MTFLPVVAWPLLLFLVLAALVAVWWPSDGRMPVGRSGRAGAVTGSTGSIGSIGSTGTGPAPTGQGGPGSAKTGKSVRSAPSGPAATRWRLTAAVALLGTAALRPGLPGGEVDTTAANLNVYFVVDTTTSIVAEDYGDERPRVLGVRDDIVDIARALPGARYSVLTFDQSTRVRLPLTTDTTALGAAVETLAPEPSEYSRGTTVSEARERLAALLEQASTAQPERGRVVFYLGDGEQTAADPPAPFEIREGLVNGGAVLGYGTSEGGRMRATAARFGSSTEYLKDPTTGEDARSVADEGTLRTIAEQLRVPYVHREAGDGIGAVVDGIDLDRYGTNAEIEQQRVRAREELYWPLLLGVAGLAIWEIGAAVAGITSSRRRREAAP</sequence>
<accession>A0A839PWY5</accession>
<dbReference type="InterPro" id="IPR036465">
    <property type="entry name" value="vWFA_dom_sf"/>
</dbReference>
<evidence type="ECO:0000313" key="4">
    <source>
        <dbReference type="EMBL" id="MBB2984911.1"/>
    </source>
</evidence>
<proteinExistence type="predicted"/>
<dbReference type="PROSITE" id="PS50234">
    <property type="entry name" value="VWFA"/>
    <property type="match status" value="1"/>
</dbReference>
<evidence type="ECO:0000313" key="5">
    <source>
        <dbReference type="Proteomes" id="UP000590811"/>
    </source>
</evidence>
<evidence type="ECO:0000256" key="2">
    <source>
        <dbReference type="SAM" id="Phobius"/>
    </source>
</evidence>
<dbReference type="SMART" id="SM00327">
    <property type="entry name" value="VWA"/>
    <property type="match status" value="1"/>
</dbReference>
<name>A0A839PWY5_9MICO</name>
<reference evidence="4 5" key="1">
    <citation type="submission" date="2020-08" db="EMBL/GenBank/DDBJ databases">
        <title>Genomic Encyclopedia of Type Strains, Phase IV (KMG-V): Genome sequencing to study the core and pangenomes of soil and plant-associated prokaryotes.</title>
        <authorList>
            <person name="Whitman W."/>
        </authorList>
    </citation>
    <scope>NUCLEOTIDE SEQUENCE [LARGE SCALE GENOMIC DNA]</scope>
    <source>
        <strain evidence="4 5">B3ACCR2</strain>
    </source>
</reference>
<keyword evidence="2" id="KW-0812">Transmembrane</keyword>
<feature type="region of interest" description="Disordered" evidence="1">
    <location>
        <begin position="36"/>
        <end position="84"/>
    </location>
</feature>
<dbReference type="AlphaFoldDB" id="A0A839PWY5"/>
<dbReference type="RefSeq" id="WP_184506974.1">
    <property type="nucleotide sequence ID" value="NZ_JACHVT010000001.1"/>
</dbReference>
<keyword evidence="2" id="KW-0472">Membrane</keyword>
<evidence type="ECO:0000259" key="3">
    <source>
        <dbReference type="PROSITE" id="PS50234"/>
    </source>
</evidence>
<dbReference type="Gene3D" id="3.40.50.410">
    <property type="entry name" value="von Willebrand factor, type A domain"/>
    <property type="match status" value="1"/>
</dbReference>
<dbReference type="CDD" id="cd00198">
    <property type="entry name" value="vWFA"/>
    <property type="match status" value="1"/>
</dbReference>
<feature type="transmembrane region" description="Helical" evidence="2">
    <location>
        <begin position="349"/>
        <end position="372"/>
    </location>
</feature>
<feature type="domain" description="VWFA" evidence="3">
    <location>
        <begin position="119"/>
        <end position="307"/>
    </location>
</feature>
<dbReference type="InterPro" id="IPR002035">
    <property type="entry name" value="VWF_A"/>
</dbReference>
<gene>
    <name evidence="4" type="ORF">FHW14_000051</name>
</gene>
<keyword evidence="2" id="KW-1133">Transmembrane helix</keyword>
<dbReference type="SUPFAM" id="SSF53300">
    <property type="entry name" value="vWA-like"/>
    <property type="match status" value="1"/>
</dbReference>
<comment type="caution">
    <text evidence="4">The sequence shown here is derived from an EMBL/GenBank/DDBJ whole genome shotgun (WGS) entry which is preliminary data.</text>
</comment>
<feature type="compositionally biased region" description="Low complexity" evidence="1">
    <location>
        <begin position="39"/>
        <end position="62"/>
    </location>
</feature>
<dbReference type="EMBL" id="JACHVT010000001">
    <property type="protein sequence ID" value="MBB2984911.1"/>
    <property type="molecule type" value="Genomic_DNA"/>
</dbReference>